<evidence type="ECO:0000256" key="2">
    <source>
        <dbReference type="SAM" id="Phobius"/>
    </source>
</evidence>
<name>A0A364N4L3_STELY</name>
<feature type="domain" description="Rhodopsin" evidence="3">
    <location>
        <begin position="42"/>
        <end position="271"/>
    </location>
</feature>
<keyword evidence="5" id="KW-1185">Reference proteome</keyword>
<dbReference type="InterPro" id="IPR049326">
    <property type="entry name" value="Rhodopsin_dom_fungi"/>
</dbReference>
<dbReference type="Proteomes" id="UP000249619">
    <property type="component" value="Unassembled WGS sequence"/>
</dbReference>
<evidence type="ECO:0000313" key="5">
    <source>
        <dbReference type="Proteomes" id="UP000249619"/>
    </source>
</evidence>
<feature type="transmembrane region" description="Helical" evidence="2">
    <location>
        <begin position="130"/>
        <end position="150"/>
    </location>
</feature>
<dbReference type="EMBL" id="QGDH01000057">
    <property type="protein sequence ID" value="RAR11428.1"/>
    <property type="molecule type" value="Genomic_DNA"/>
</dbReference>
<dbReference type="STRING" id="183478.A0A364N4L3"/>
<comment type="caution">
    <text evidence="4">The sequence shown here is derived from an EMBL/GenBank/DDBJ whole genome shotgun (WGS) entry which is preliminary data.</text>
</comment>
<gene>
    <name evidence="4" type="ORF">DDE83_004574</name>
</gene>
<protein>
    <recommendedName>
        <fullName evidence="3">Rhodopsin domain-containing protein</fullName>
    </recommendedName>
</protein>
<feature type="transmembrane region" description="Helical" evidence="2">
    <location>
        <begin position="52"/>
        <end position="74"/>
    </location>
</feature>
<dbReference type="PANTHER" id="PTHR39614">
    <property type="entry name" value="INTEGRAL MEMBRANE PROTEIN"/>
    <property type="match status" value="1"/>
</dbReference>
<evidence type="ECO:0000256" key="1">
    <source>
        <dbReference type="SAM" id="MobiDB-lite"/>
    </source>
</evidence>
<evidence type="ECO:0000313" key="4">
    <source>
        <dbReference type="EMBL" id="RAR11428.1"/>
    </source>
</evidence>
<dbReference type="Pfam" id="PF20684">
    <property type="entry name" value="Fung_rhodopsin"/>
    <property type="match status" value="1"/>
</dbReference>
<sequence length="396" mass="43276">MAASDGTPSVRHVGHGRGLKFAIGLCLCYTLCMACLRGYIRWGAYGIDDAFVLLSGVLALGFFGSTFQAISVGLGRPMDELNLHQPFIDKLNSYTLAGNIVWITALCISKIAIVAMLLRTTQTLAHRRVQYGAGGLIAAQCLVSVVLLIANCNARHELLWDTTSTAPGCPQKETRWQVLTALDLATEVSLLVLPVQLVWSLQMSSRNKLIVISAFWLRIPTIIFSALRQSETHKLTSASDVSIAATRIVIWQAVELSYSLAAATIAALKRFTESLNTGFGHGELMRIHGSSQGYEMSTRSAKSEKRFPHTKAARFKGLAQDLDTVSSGASTVGASSEPHITRMKLRPEPVRNTATVSSPRKDPVAENRPLDTKRLKDNIIQEVEYSVQYEQGPKHP</sequence>
<dbReference type="OrthoDB" id="3918601at2759"/>
<dbReference type="AlphaFoldDB" id="A0A364N4L3"/>
<feature type="region of interest" description="Disordered" evidence="1">
    <location>
        <begin position="345"/>
        <end position="377"/>
    </location>
</feature>
<organism evidence="4 5">
    <name type="scientific">Stemphylium lycopersici</name>
    <name type="common">Tomato gray leaf spot disease fungus</name>
    <name type="synonym">Thyrospora lycopersici</name>
    <dbReference type="NCBI Taxonomy" id="183478"/>
    <lineage>
        <taxon>Eukaryota</taxon>
        <taxon>Fungi</taxon>
        <taxon>Dikarya</taxon>
        <taxon>Ascomycota</taxon>
        <taxon>Pezizomycotina</taxon>
        <taxon>Dothideomycetes</taxon>
        <taxon>Pleosporomycetidae</taxon>
        <taxon>Pleosporales</taxon>
        <taxon>Pleosporineae</taxon>
        <taxon>Pleosporaceae</taxon>
        <taxon>Stemphylium</taxon>
    </lineage>
</organism>
<feature type="compositionally biased region" description="Basic and acidic residues" evidence="1">
    <location>
        <begin position="359"/>
        <end position="377"/>
    </location>
</feature>
<evidence type="ECO:0000259" key="3">
    <source>
        <dbReference type="Pfam" id="PF20684"/>
    </source>
</evidence>
<feature type="transmembrane region" description="Helical" evidence="2">
    <location>
        <begin position="21"/>
        <end position="40"/>
    </location>
</feature>
<keyword evidence="2" id="KW-1133">Transmembrane helix</keyword>
<dbReference type="PANTHER" id="PTHR39614:SF2">
    <property type="entry name" value="INTEGRAL MEMBRANE PROTEIN"/>
    <property type="match status" value="1"/>
</dbReference>
<accession>A0A364N4L3</accession>
<keyword evidence="2" id="KW-0472">Membrane</keyword>
<proteinExistence type="predicted"/>
<keyword evidence="2" id="KW-0812">Transmembrane</keyword>
<reference evidence="5" key="1">
    <citation type="submission" date="2018-05" db="EMBL/GenBank/DDBJ databases">
        <title>Draft genome sequence of Stemphylium lycopersici strain CIDEFI 213.</title>
        <authorList>
            <person name="Medina R."/>
            <person name="Franco M.E.E."/>
            <person name="Lucentini C.G."/>
            <person name="Saparrat M.C.N."/>
            <person name="Balatti P.A."/>
        </authorList>
    </citation>
    <scope>NUCLEOTIDE SEQUENCE [LARGE SCALE GENOMIC DNA]</scope>
    <source>
        <strain evidence="5">CIDEFI 213</strain>
    </source>
</reference>
<feature type="transmembrane region" description="Helical" evidence="2">
    <location>
        <begin position="94"/>
        <end position="118"/>
    </location>
</feature>